<dbReference type="EMBL" id="POSP01000003">
    <property type="protein sequence ID" value="PND39310.1"/>
    <property type="molecule type" value="Genomic_DNA"/>
</dbReference>
<reference evidence="1 2" key="1">
    <citation type="submission" date="2018-01" db="EMBL/GenBank/DDBJ databases">
        <title>Draft genome sequence of Paucibacter aquatile CR182 isolated from freshwater of the Nakdong River.</title>
        <authorList>
            <person name="Choi A."/>
            <person name="Chung E.J."/>
        </authorList>
    </citation>
    <scope>NUCLEOTIDE SEQUENCE [LARGE SCALE GENOMIC DNA]</scope>
    <source>
        <strain evidence="1 2">CR182</strain>
    </source>
</reference>
<sequence>MAPTMNTLPAPRFSALPRWAHLMPLLALLGLSACGGGAGVTLELTPDREVKKLNIDNMVRAVAVAQMADQHSQVDVGQVLRPLLLDLYKTQNVAGRYPCLQGGTVTLERSGATLWRYTADNCNQGNVQVTSGSWEVDTSLAATAGVRYRLNKLLLAKFYSETPEISVTADLNFDIPSGSSFNASGSLNFAYLGSQRDYGDLRFAGRKADGYLYSERSLSIKSTPAIGLPLKMSVSADGALTVSADDGSQVVARLEGGVYALGLRNSASGSVLVAKALSDAEMRAERIKARL</sequence>
<keyword evidence="2" id="KW-1185">Reference proteome</keyword>
<protein>
    <submittedName>
        <fullName evidence="1">Uncharacterized protein</fullName>
    </submittedName>
</protein>
<name>A0A2N8L0R9_9BURK</name>
<dbReference type="Proteomes" id="UP000235916">
    <property type="component" value="Unassembled WGS sequence"/>
</dbReference>
<gene>
    <name evidence="1" type="ORF">C1O66_18440</name>
</gene>
<evidence type="ECO:0000313" key="2">
    <source>
        <dbReference type="Proteomes" id="UP000235916"/>
    </source>
</evidence>
<comment type="caution">
    <text evidence="1">The sequence shown here is derived from an EMBL/GenBank/DDBJ whole genome shotgun (WGS) entry which is preliminary data.</text>
</comment>
<evidence type="ECO:0000313" key="1">
    <source>
        <dbReference type="EMBL" id="PND39310.1"/>
    </source>
</evidence>
<proteinExistence type="predicted"/>
<organism evidence="1 2">
    <name type="scientific">Kinneretia aquatilis</name>
    <dbReference type="NCBI Taxonomy" id="2070761"/>
    <lineage>
        <taxon>Bacteria</taxon>
        <taxon>Pseudomonadati</taxon>
        <taxon>Pseudomonadota</taxon>
        <taxon>Betaproteobacteria</taxon>
        <taxon>Burkholderiales</taxon>
        <taxon>Sphaerotilaceae</taxon>
        <taxon>Roseateles</taxon>
    </lineage>
</organism>
<dbReference type="AlphaFoldDB" id="A0A2N8L0R9"/>
<accession>A0A2N8L0R9</accession>